<dbReference type="InterPro" id="IPR013324">
    <property type="entry name" value="RNA_pol_sigma_r3/r4-like"/>
</dbReference>
<dbReference type="InterPro" id="IPR014284">
    <property type="entry name" value="RNA_pol_sigma-70_dom"/>
</dbReference>
<reference evidence="8 9" key="1">
    <citation type="submission" date="2020-04" db="EMBL/GenBank/DDBJ databases">
        <authorList>
            <person name="Klaysubun C."/>
            <person name="Duangmal K."/>
            <person name="Lipun K."/>
        </authorList>
    </citation>
    <scope>NUCLEOTIDE SEQUENCE [LARGE SCALE GENOMIC DNA]</scope>
    <source>
        <strain evidence="8 9">JCM 11839</strain>
    </source>
</reference>
<feature type="domain" description="RNA polymerase sigma-70 region 2" evidence="6">
    <location>
        <begin position="19"/>
        <end position="86"/>
    </location>
</feature>
<keyword evidence="2" id="KW-0805">Transcription regulation</keyword>
<evidence type="ECO:0000256" key="3">
    <source>
        <dbReference type="ARBA" id="ARBA00023082"/>
    </source>
</evidence>
<dbReference type="SUPFAM" id="SSF88946">
    <property type="entry name" value="Sigma2 domain of RNA polymerase sigma factors"/>
    <property type="match status" value="1"/>
</dbReference>
<name>A0ABX1R8D7_9PSEU</name>
<comment type="similarity">
    <text evidence="1">Belongs to the sigma-70 factor family. ECF subfamily.</text>
</comment>
<dbReference type="InterPro" id="IPR036388">
    <property type="entry name" value="WH-like_DNA-bd_sf"/>
</dbReference>
<evidence type="ECO:0000259" key="7">
    <source>
        <dbReference type="Pfam" id="PF08281"/>
    </source>
</evidence>
<dbReference type="InterPro" id="IPR013249">
    <property type="entry name" value="RNA_pol_sigma70_r4_t2"/>
</dbReference>
<evidence type="ECO:0000256" key="2">
    <source>
        <dbReference type="ARBA" id="ARBA00023015"/>
    </source>
</evidence>
<evidence type="ECO:0000256" key="4">
    <source>
        <dbReference type="ARBA" id="ARBA00023125"/>
    </source>
</evidence>
<keyword evidence="3" id="KW-0731">Sigma factor</keyword>
<evidence type="ECO:0000256" key="1">
    <source>
        <dbReference type="ARBA" id="ARBA00010641"/>
    </source>
</evidence>
<dbReference type="RefSeq" id="WP_169394707.1">
    <property type="nucleotide sequence ID" value="NZ_BAAAJH010000008.1"/>
</dbReference>
<keyword evidence="9" id="KW-1185">Reference proteome</keyword>
<evidence type="ECO:0000313" key="8">
    <source>
        <dbReference type="EMBL" id="NMH76633.1"/>
    </source>
</evidence>
<dbReference type="Gene3D" id="1.10.1740.10">
    <property type="match status" value="1"/>
</dbReference>
<comment type="caution">
    <text evidence="8">The sequence shown here is derived from an EMBL/GenBank/DDBJ whole genome shotgun (WGS) entry which is preliminary data.</text>
</comment>
<dbReference type="NCBIfam" id="TIGR02937">
    <property type="entry name" value="sigma70-ECF"/>
    <property type="match status" value="1"/>
</dbReference>
<keyword evidence="4" id="KW-0238">DNA-binding</keyword>
<dbReference type="PANTHER" id="PTHR43133:SF8">
    <property type="entry name" value="RNA POLYMERASE SIGMA FACTOR HI_1459-RELATED"/>
    <property type="match status" value="1"/>
</dbReference>
<dbReference type="Gene3D" id="1.10.10.10">
    <property type="entry name" value="Winged helix-like DNA-binding domain superfamily/Winged helix DNA-binding domain"/>
    <property type="match status" value="1"/>
</dbReference>
<organism evidence="8 9">
    <name type="scientific">Pseudonocardia xinjiangensis</name>
    <dbReference type="NCBI Taxonomy" id="75289"/>
    <lineage>
        <taxon>Bacteria</taxon>
        <taxon>Bacillati</taxon>
        <taxon>Actinomycetota</taxon>
        <taxon>Actinomycetes</taxon>
        <taxon>Pseudonocardiales</taxon>
        <taxon>Pseudonocardiaceae</taxon>
        <taxon>Pseudonocardia</taxon>
    </lineage>
</organism>
<dbReference type="InterPro" id="IPR007627">
    <property type="entry name" value="RNA_pol_sigma70_r2"/>
</dbReference>
<dbReference type="InterPro" id="IPR039425">
    <property type="entry name" value="RNA_pol_sigma-70-like"/>
</dbReference>
<dbReference type="EMBL" id="JAAXKY010000011">
    <property type="protein sequence ID" value="NMH76633.1"/>
    <property type="molecule type" value="Genomic_DNA"/>
</dbReference>
<dbReference type="SUPFAM" id="SSF88659">
    <property type="entry name" value="Sigma3 and sigma4 domains of RNA polymerase sigma factors"/>
    <property type="match status" value="1"/>
</dbReference>
<evidence type="ECO:0000313" key="9">
    <source>
        <dbReference type="Proteomes" id="UP001296706"/>
    </source>
</evidence>
<feature type="domain" description="RNA polymerase sigma factor 70 region 4 type 2" evidence="7">
    <location>
        <begin position="126"/>
        <end position="162"/>
    </location>
</feature>
<dbReference type="Proteomes" id="UP001296706">
    <property type="component" value="Unassembled WGS sequence"/>
</dbReference>
<protein>
    <submittedName>
        <fullName evidence="8">RNA polymerase sigma factor</fullName>
    </submittedName>
</protein>
<dbReference type="PANTHER" id="PTHR43133">
    <property type="entry name" value="RNA POLYMERASE ECF-TYPE SIGMA FACTO"/>
    <property type="match status" value="1"/>
</dbReference>
<evidence type="ECO:0000259" key="6">
    <source>
        <dbReference type="Pfam" id="PF04542"/>
    </source>
</evidence>
<gene>
    <name evidence="8" type="ORF">HF577_05900</name>
</gene>
<evidence type="ECO:0000256" key="5">
    <source>
        <dbReference type="ARBA" id="ARBA00023163"/>
    </source>
</evidence>
<proteinExistence type="inferred from homology"/>
<accession>A0ABX1R8D7</accession>
<dbReference type="InterPro" id="IPR013325">
    <property type="entry name" value="RNA_pol_sigma_r2"/>
</dbReference>
<dbReference type="Pfam" id="PF08281">
    <property type="entry name" value="Sigma70_r4_2"/>
    <property type="match status" value="1"/>
</dbReference>
<dbReference type="Pfam" id="PF04542">
    <property type="entry name" value="Sigma70_r2"/>
    <property type="match status" value="1"/>
</dbReference>
<sequence length="177" mass="19397">MQESSGRTRPDAGSALLDLYDEALPEVYGYLLARCGWQALAEDLTAETFLSAVAACLGDRPPTPSTAWLVGIARHKLADHWRAAEREQRNLRSVDGGPTPVDDPWDERLDAMLAHEVLDAQSGTHRAVLTLRYLDGLPVPEVAQVLGRSVHATEALLVRARTAFRRSYSIRGEGGPR</sequence>
<keyword evidence="5" id="KW-0804">Transcription</keyword>